<dbReference type="Proteomes" id="UP000033121">
    <property type="component" value="Unassembled WGS sequence"/>
</dbReference>
<dbReference type="InterPro" id="IPR014327">
    <property type="entry name" value="RNA_pol_sigma70_bacteroid"/>
</dbReference>
<accession>A0A0E9N0T1</accession>
<sequence length="184" mass="20987">MAAGDQQAFTHLYRRYWKGLYMAAAKALRDRDAAADIVQDIFLSLWNRRTELQVEGSLAAYLQTSVRYKVIHFIERNIVRHDYVSQLSNIESSAMPPVAEIRLQLKDAQLIIHQTVSRMPPKMQEVYKLSREEHLSHKEIADKMGISSETSKKHIQHAMKLIKLALGQTASTASILAGFLLLKK</sequence>
<dbReference type="InterPro" id="IPR014284">
    <property type="entry name" value="RNA_pol_sigma-70_dom"/>
</dbReference>
<evidence type="ECO:0000256" key="1">
    <source>
        <dbReference type="ARBA" id="ARBA00010641"/>
    </source>
</evidence>
<dbReference type="InterPro" id="IPR013325">
    <property type="entry name" value="RNA_pol_sigma_r2"/>
</dbReference>
<evidence type="ECO:0000313" key="8">
    <source>
        <dbReference type="Proteomes" id="UP000033121"/>
    </source>
</evidence>
<dbReference type="Pfam" id="PF08281">
    <property type="entry name" value="Sigma70_r4_2"/>
    <property type="match status" value="1"/>
</dbReference>
<keyword evidence="2" id="KW-0805">Transcription regulation</keyword>
<dbReference type="STRING" id="1220578.FPE01S_02_04730"/>
<dbReference type="InterPro" id="IPR007627">
    <property type="entry name" value="RNA_pol_sigma70_r2"/>
</dbReference>
<evidence type="ECO:0000256" key="3">
    <source>
        <dbReference type="ARBA" id="ARBA00023082"/>
    </source>
</evidence>
<feature type="domain" description="RNA polymerase sigma factor 70 region 4 type 2" evidence="6">
    <location>
        <begin position="110"/>
        <end position="161"/>
    </location>
</feature>
<gene>
    <name evidence="7" type="ORF">FPE01S_02_04730</name>
</gene>
<dbReference type="NCBIfam" id="TIGR02985">
    <property type="entry name" value="Sig70_bacteroi1"/>
    <property type="match status" value="1"/>
</dbReference>
<dbReference type="PANTHER" id="PTHR43133">
    <property type="entry name" value="RNA POLYMERASE ECF-TYPE SIGMA FACTO"/>
    <property type="match status" value="1"/>
</dbReference>
<evidence type="ECO:0000259" key="6">
    <source>
        <dbReference type="Pfam" id="PF08281"/>
    </source>
</evidence>
<dbReference type="GO" id="GO:0016987">
    <property type="term" value="F:sigma factor activity"/>
    <property type="evidence" value="ECO:0007669"/>
    <property type="project" value="UniProtKB-KW"/>
</dbReference>
<organism evidence="7 8">
    <name type="scientific">Flavihumibacter petaseus NBRC 106054</name>
    <dbReference type="NCBI Taxonomy" id="1220578"/>
    <lineage>
        <taxon>Bacteria</taxon>
        <taxon>Pseudomonadati</taxon>
        <taxon>Bacteroidota</taxon>
        <taxon>Chitinophagia</taxon>
        <taxon>Chitinophagales</taxon>
        <taxon>Chitinophagaceae</taxon>
        <taxon>Flavihumibacter</taxon>
    </lineage>
</organism>
<dbReference type="Pfam" id="PF04542">
    <property type="entry name" value="Sigma70_r2"/>
    <property type="match status" value="1"/>
</dbReference>
<name>A0A0E9N0T1_9BACT</name>
<dbReference type="Gene3D" id="1.10.10.10">
    <property type="entry name" value="Winged helix-like DNA-binding domain superfamily/Winged helix DNA-binding domain"/>
    <property type="match status" value="1"/>
</dbReference>
<feature type="domain" description="RNA polymerase sigma-70 region 2" evidence="5">
    <location>
        <begin position="12"/>
        <end position="76"/>
    </location>
</feature>
<comment type="similarity">
    <text evidence="1">Belongs to the sigma-70 factor family. ECF subfamily.</text>
</comment>
<dbReference type="NCBIfam" id="TIGR02937">
    <property type="entry name" value="sigma70-ECF"/>
    <property type="match status" value="1"/>
</dbReference>
<proteinExistence type="inferred from homology"/>
<keyword evidence="8" id="KW-1185">Reference proteome</keyword>
<keyword evidence="3" id="KW-0731">Sigma factor</keyword>
<reference evidence="7 8" key="1">
    <citation type="submission" date="2015-04" db="EMBL/GenBank/DDBJ databases">
        <title>Whole genome shotgun sequence of Flavihumibacter petaseus NBRC 106054.</title>
        <authorList>
            <person name="Miyazawa S."/>
            <person name="Hosoyama A."/>
            <person name="Hashimoto M."/>
            <person name="Noguchi M."/>
            <person name="Tsuchikane K."/>
            <person name="Ohji S."/>
            <person name="Yamazoe A."/>
            <person name="Ichikawa N."/>
            <person name="Kimura A."/>
            <person name="Fujita N."/>
        </authorList>
    </citation>
    <scope>NUCLEOTIDE SEQUENCE [LARGE SCALE GENOMIC DNA]</scope>
    <source>
        <strain evidence="7 8">NBRC 106054</strain>
    </source>
</reference>
<dbReference type="InterPro" id="IPR036388">
    <property type="entry name" value="WH-like_DNA-bd_sf"/>
</dbReference>
<comment type="caution">
    <text evidence="7">The sequence shown here is derived from an EMBL/GenBank/DDBJ whole genome shotgun (WGS) entry which is preliminary data.</text>
</comment>
<evidence type="ECO:0000313" key="7">
    <source>
        <dbReference type="EMBL" id="GAO43368.1"/>
    </source>
</evidence>
<dbReference type="GO" id="GO:0003677">
    <property type="term" value="F:DNA binding"/>
    <property type="evidence" value="ECO:0007669"/>
    <property type="project" value="InterPro"/>
</dbReference>
<dbReference type="InterPro" id="IPR013249">
    <property type="entry name" value="RNA_pol_sigma70_r4_t2"/>
</dbReference>
<dbReference type="Gene3D" id="1.10.1740.10">
    <property type="match status" value="1"/>
</dbReference>
<dbReference type="InterPro" id="IPR013324">
    <property type="entry name" value="RNA_pol_sigma_r3/r4-like"/>
</dbReference>
<evidence type="ECO:0000256" key="2">
    <source>
        <dbReference type="ARBA" id="ARBA00023015"/>
    </source>
</evidence>
<dbReference type="PANTHER" id="PTHR43133:SF46">
    <property type="entry name" value="RNA POLYMERASE SIGMA-70 FACTOR ECF SUBFAMILY"/>
    <property type="match status" value="1"/>
</dbReference>
<evidence type="ECO:0000259" key="5">
    <source>
        <dbReference type="Pfam" id="PF04542"/>
    </source>
</evidence>
<protein>
    <submittedName>
        <fullName evidence="7">Putative RNA polymerase ECF-type sigma factor</fullName>
    </submittedName>
</protein>
<dbReference type="GO" id="GO:0006352">
    <property type="term" value="P:DNA-templated transcription initiation"/>
    <property type="evidence" value="ECO:0007669"/>
    <property type="project" value="InterPro"/>
</dbReference>
<dbReference type="EMBL" id="BBWV01000002">
    <property type="protein sequence ID" value="GAO43368.1"/>
    <property type="molecule type" value="Genomic_DNA"/>
</dbReference>
<dbReference type="SUPFAM" id="SSF88659">
    <property type="entry name" value="Sigma3 and sigma4 domains of RNA polymerase sigma factors"/>
    <property type="match status" value="1"/>
</dbReference>
<dbReference type="InterPro" id="IPR039425">
    <property type="entry name" value="RNA_pol_sigma-70-like"/>
</dbReference>
<evidence type="ECO:0000256" key="4">
    <source>
        <dbReference type="ARBA" id="ARBA00023163"/>
    </source>
</evidence>
<keyword evidence="4" id="KW-0804">Transcription</keyword>
<dbReference type="AlphaFoldDB" id="A0A0E9N0T1"/>
<dbReference type="SUPFAM" id="SSF88946">
    <property type="entry name" value="Sigma2 domain of RNA polymerase sigma factors"/>
    <property type="match status" value="1"/>
</dbReference>